<protein>
    <submittedName>
        <fullName evidence="2">Uncharacterized protein</fullName>
    </submittedName>
</protein>
<evidence type="ECO:0000313" key="3">
    <source>
        <dbReference type="Proteomes" id="UP000535937"/>
    </source>
</evidence>
<evidence type="ECO:0000313" key="2">
    <source>
        <dbReference type="EMBL" id="MBB3059875.1"/>
    </source>
</evidence>
<comment type="caution">
    <text evidence="2">The sequence shown here is derived from an EMBL/GenBank/DDBJ whole genome shotgun (WGS) entry which is preliminary data.</text>
</comment>
<dbReference type="EMBL" id="JACHWZ010000002">
    <property type="protein sequence ID" value="MBB3059875.1"/>
    <property type="molecule type" value="Genomic_DNA"/>
</dbReference>
<accession>A0A7W4Z958</accession>
<evidence type="ECO:0000256" key="1">
    <source>
        <dbReference type="SAM" id="MobiDB-lite"/>
    </source>
</evidence>
<sequence length="56" mass="6169">MNTVCKPAIFSRPPVGAAVGRDQYLTIGEIYRGQRPGQAGPLLQKHTRKEFKGNSK</sequence>
<dbReference type="Proteomes" id="UP000535937">
    <property type="component" value="Unassembled WGS sequence"/>
</dbReference>
<reference evidence="2 3" key="1">
    <citation type="submission" date="2020-08" db="EMBL/GenBank/DDBJ databases">
        <title>Genomic Encyclopedia of Type Strains, Phase III (KMG-III): the genomes of soil and plant-associated and newly described type strains.</title>
        <authorList>
            <person name="Whitman W."/>
        </authorList>
    </citation>
    <scope>NUCLEOTIDE SEQUENCE [LARGE SCALE GENOMIC DNA]</scope>
    <source>
        <strain evidence="2 3">CECT 8799</strain>
    </source>
</reference>
<gene>
    <name evidence="2" type="ORF">FHS09_000683</name>
</gene>
<dbReference type="AlphaFoldDB" id="A0A7W4Z958"/>
<organism evidence="2 3">
    <name type="scientific">Microbulbifer rhizosphaerae</name>
    <dbReference type="NCBI Taxonomy" id="1562603"/>
    <lineage>
        <taxon>Bacteria</taxon>
        <taxon>Pseudomonadati</taxon>
        <taxon>Pseudomonadota</taxon>
        <taxon>Gammaproteobacteria</taxon>
        <taxon>Cellvibrionales</taxon>
        <taxon>Microbulbiferaceae</taxon>
        <taxon>Microbulbifer</taxon>
    </lineage>
</organism>
<name>A0A7W4Z958_9GAMM</name>
<proteinExistence type="predicted"/>
<feature type="region of interest" description="Disordered" evidence="1">
    <location>
        <begin position="35"/>
        <end position="56"/>
    </location>
</feature>
<keyword evidence="3" id="KW-1185">Reference proteome</keyword>
<dbReference type="RefSeq" id="WP_183456659.1">
    <property type="nucleotide sequence ID" value="NZ_JACHWZ010000002.1"/>
</dbReference>